<accession>A0ABX3P998</accession>
<dbReference type="Pfam" id="PF19551">
    <property type="entry name" value="DUF6074"/>
    <property type="match status" value="1"/>
</dbReference>
<dbReference type="Proteomes" id="UP000192652">
    <property type="component" value="Unassembled WGS sequence"/>
</dbReference>
<evidence type="ECO:0000313" key="2">
    <source>
        <dbReference type="Proteomes" id="UP000192652"/>
    </source>
</evidence>
<dbReference type="InterPro" id="IPR045720">
    <property type="entry name" value="DUF6074"/>
</dbReference>
<name>A0ABX3P998_9HYPH</name>
<organism evidence="1 2">
    <name type="scientific">Xaviernesmea rhizosphaerae</name>
    <dbReference type="NCBI Taxonomy" id="1672749"/>
    <lineage>
        <taxon>Bacteria</taxon>
        <taxon>Pseudomonadati</taxon>
        <taxon>Pseudomonadota</taxon>
        <taxon>Alphaproteobacteria</taxon>
        <taxon>Hyphomicrobiales</taxon>
        <taxon>Rhizobiaceae</taxon>
        <taxon>Rhizobium/Agrobacterium group</taxon>
        <taxon>Xaviernesmea</taxon>
    </lineage>
</organism>
<gene>
    <name evidence="1" type="ORF">BTR14_20585</name>
</gene>
<protein>
    <submittedName>
        <fullName evidence="1">Uncharacterized protein</fullName>
    </submittedName>
</protein>
<proteinExistence type="predicted"/>
<dbReference type="RefSeq" id="WP_081177538.1">
    <property type="nucleotide sequence ID" value="NZ_MSPX01000023.1"/>
</dbReference>
<dbReference type="EMBL" id="MSPX01000023">
    <property type="protein sequence ID" value="OQP84202.1"/>
    <property type="molecule type" value="Genomic_DNA"/>
</dbReference>
<comment type="caution">
    <text evidence="1">The sequence shown here is derived from an EMBL/GenBank/DDBJ whole genome shotgun (WGS) entry which is preliminary data.</text>
</comment>
<sequence>MSCDDLPLFQWRPPIKIIPFPSRHRIGHAGKVARQLAKARTNREADAILSKALEAHCRQMTRAGIAATDIEKERHGFKVAIRIECEKIDAAWVPNLEPLSSGTPRGAA</sequence>
<keyword evidence="2" id="KW-1185">Reference proteome</keyword>
<evidence type="ECO:0000313" key="1">
    <source>
        <dbReference type="EMBL" id="OQP84202.1"/>
    </source>
</evidence>
<reference evidence="1 2" key="1">
    <citation type="journal article" date="2017" name="Antonie Van Leeuwenhoek">
        <title>Rhizobium rhizosphaerae sp. nov., a novel species isolated from rice rhizosphere.</title>
        <authorList>
            <person name="Zhao J.J."/>
            <person name="Zhang J."/>
            <person name="Zhang R.J."/>
            <person name="Zhang C.W."/>
            <person name="Yin H.Q."/>
            <person name="Zhang X.X."/>
        </authorList>
    </citation>
    <scope>NUCLEOTIDE SEQUENCE [LARGE SCALE GENOMIC DNA]</scope>
    <source>
        <strain evidence="1 2">RD15</strain>
    </source>
</reference>